<dbReference type="Gene3D" id="1.25.40.20">
    <property type="entry name" value="Ankyrin repeat-containing domain"/>
    <property type="match status" value="1"/>
</dbReference>
<dbReference type="GeneID" id="115918143"/>
<evidence type="ECO:0000256" key="1">
    <source>
        <dbReference type="ARBA" id="ARBA00022737"/>
    </source>
</evidence>
<organism evidence="4 5">
    <name type="scientific">Strongylocentrotus purpuratus</name>
    <name type="common">Purple sea urchin</name>
    <dbReference type="NCBI Taxonomy" id="7668"/>
    <lineage>
        <taxon>Eukaryota</taxon>
        <taxon>Metazoa</taxon>
        <taxon>Echinodermata</taxon>
        <taxon>Eleutherozoa</taxon>
        <taxon>Echinozoa</taxon>
        <taxon>Echinoidea</taxon>
        <taxon>Euechinoidea</taxon>
        <taxon>Echinacea</taxon>
        <taxon>Camarodonta</taxon>
        <taxon>Echinidea</taxon>
        <taxon>Strongylocentrotidae</taxon>
        <taxon>Strongylocentrotus</taxon>
    </lineage>
</organism>
<keyword evidence="2 3" id="KW-0040">ANK repeat</keyword>
<evidence type="ECO:0000313" key="5">
    <source>
        <dbReference type="Proteomes" id="UP000007110"/>
    </source>
</evidence>
<reference evidence="4" key="2">
    <citation type="submission" date="2021-01" db="UniProtKB">
        <authorList>
            <consortium name="EnsemblMetazoa"/>
        </authorList>
    </citation>
    <scope>IDENTIFICATION</scope>
</reference>
<keyword evidence="1" id="KW-0677">Repeat</keyword>
<dbReference type="SMART" id="SM00248">
    <property type="entry name" value="ANK"/>
    <property type="match status" value="4"/>
</dbReference>
<dbReference type="AlphaFoldDB" id="A0A7M7T3Z3"/>
<dbReference type="PANTHER" id="PTHR46680:SF3">
    <property type="entry name" value="NF-KAPPA-B INHIBITOR CACTUS"/>
    <property type="match status" value="1"/>
</dbReference>
<dbReference type="InterPro" id="IPR051070">
    <property type="entry name" value="NF-kappa-B_inhibitor"/>
</dbReference>
<dbReference type="EnsemblMetazoa" id="XM_030996281">
    <property type="protein sequence ID" value="XP_030852141"/>
    <property type="gene ID" value="LOC115918143"/>
</dbReference>
<name>A0A7M7T3Z3_STRPU</name>
<dbReference type="OrthoDB" id="540475at2759"/>
<dbReference type="InterPro" id="IPR002110">
    <property type="entry name" value="Ankyrin_rpt"/>
</dbReference>
<dbReference type="PANTHER" id="PTHR46680">
    <property type="entry name" value="NF-KAPPA-B INHIBITOR ALPHA"/>
    <property type="match status" value="1"/>
</dbReference>
<dbReference type="KEGG" id="spu:115918143"/>
<dbReference type="RefSeq" id="XP_030852141.1">
    <property type="nucleotide sequence ID" value="XM_030996281.1"/>
</dbReference>
<sequence>MEPSTYDIPVADSEMCESATMESGCSSEETLSVLRSCDLATAILRGTVSEEMLEQCAQEGRIDVRNKEGQTPLMLACLTGLEDVVKFLLANGANPNSNNLMKGNTPLHFACMIEETEEEEYMHLSRRRYMPKKWIATKVSIVKLLLKYGASVQKNLDGWTPACVAACYMFEDIVDFFLLIDDGSPLEDKITVSQILGVSQATLDEPALIAFHYFRRAIELQQEAGVITGQAGTSELALCFSKLSLTEFHTLEEIKSDELSENALKAHAFLVGERLFPLSLKQRYLYPALTEFASLLMFQEDMVEGGFQIFSCTLGFERSGELQLGTVLGHIASNYEDHCVYHDGKKAPQPLVRQRAQDLLCAYDSVVNGVNVHIDSMSGMCHSLIDSFGDILFAEVFSGFGFDDLKSTLEDVEKSMRIIQGRAFGERQDEYLKMPSVAHKIMKLLLELLDRGRCIIDRSHLLKVKFLLLRVLLWDNVSYQDVLPDGASYEDESGGNTLLHFVAYFTYSVEYMECIQDLAQDLALVLLRHGCPLDAVNAVGFTATDVLRDGRHEDQNINLIQTMVSPPTTVLRLEEAAARVVLRHKINYQDVLPLTLRELVDGGTAELELELLKLLQTNEESSEDNE</sequence>
<dbReference type="SUPFAM" id="SSF48403">
    <property type="entry name" value="Ankyrin repeat"/>
    <property type="match status" value="1"/>
</dbReference>
<evidence type="ECO:0000256" key="2">
    <source>
        <dbReference type="ARBA" id="ARBA00023043"/>
    </source>
</evidence>
<feature type="repeat" description="ANK" evidence="3">
    <location>
        <begin position="68"/>
        <end position="100"/>
    </location>
</feature>
<reference evidence="5" key="1">
    <citation type="submission" date="2015-02" db="EMBL/GenBank/DDBJ databases">
        <title>Genome sequencing for Strongylocentrotus purpuratus.</title>
        <authorList>
            <person name="Murali S."/>
            <person name="Liu Y."/>
            <person name="Vee V."/>
            <person name="English A."/>
            <person name="Wang M."/>
            <person name="Skinner E."/>
            <person name="Han Y."/>
            <person name="Muzny D.M."/>
            <person name="Worley K.C."/>
            <person name="Gibbs R.A."/>
        </authorList>
    </citation>
    <scope>NUCLEOTIDE SEQUENCE</scope>
</reference>
<dbReference type="InterPro" id="IPR036770">
    <property type="entry name" value="Ankyrin_rpt-contain_sf"/>
</dbReference>
<keyword evidence="5" id="KW-1185">Reference proteome</keyword>
<dbReference type="PROSITE" id="PS50297">
    <property type="entry name" value="ANK_REP_REGION"/>
    <property type="match status" value="1"/>
</dbReference>
<dbReference type="PROSITE" id="PS50088">
    <property type="entry name" value="ANK_REPEAT"/>
    <property type="match status" value="1"/>
</dbReference>
<proteinExistence type="predicted"/>
<accession>A0A7M7T3Z3</accession>
<dbReference type="Proteomes" id="UP000007110">
    <property type="component" value="Unassembled WGS sequence"/>
</dbReference>
<evidence type="ECO:0000313" key="4">
    <source>
        <dbReference type="EnsemblMetazoa" id="XP_030852141"/>
    </source>
</evidence>
<dbReference type="Pfam" id="PF12796">
    <property type="entry name" value="Ank_2"/>
    <property type="match status" value="1"/>
</dbReference>
<protein>
    <submittedName>
        <fullName evidence="4">Uncharacterized protein</fullName>
    </submittedName>
</protein>
<evidence type="ECO:0000256" key="3">
    <source>
        <dbReference type="PROSITE-ProRule" id="PRU00023"/>
    </source>
</evidence>
<dbReference type="InParanoid" id="A0A7M7T3Z3"/>